<reference evidence="2 3" key="1">
    <citation type="submission" date="2020-07" db="EMBL/GenBank/DDBJ databases">
        <title>Sequencing the genomes of 1000 actinobacteria strains.</title>
        <authorList>
            <person name="Klenk H.-P."/>
        </authorList>
    </citation>
    <scope>NUCLEOTIDE SEQUENCE [LARGE SCALE GENOMIC DNA]</scope>
    <source>
        <strain evidence="2 3">DSM 103833</strain>
    </source>
</reference>
<dbReference type="Gene3D" id="3.40.50.360">
    <property type="match status" value="1"/>
</dbReference>
<dbReference type="RefSeq" id="WP_179669044.1">
    <property type="nucleotide sequence ID" value="NZ_JACCFP010000001.1"/>
</dbReference>
<organism evidence="2 3">
    <name type="scientific">Nocardioides thalensis</name>
    <dbReference type="NCBI Taxonomy" id="1914755"/>
    <lineage>
        <taxon>Bacteria</taxon>
        <taxon>Bacillati</taxon>
        <taxon>Actinomycetota</taxon>
        <taxon>Actinomycetes</taxon>
        <taxon>Propionibacteriales</taxon>
        <taxon>Nocardioidaceae</taxon>
        <taxon>Nocardioides</taxon>
    </lineage>
</organism>
<dbReference type="InterPro" id="IPR050712">
    <property type="entry name" value="NAD(P)H-dep_reductase"/>
</dbReference>
<dbReference type="PANTHER" id="PTHR30543">
    <property type="entry name" value="CHROMATE REDUCTASE"/>
    <property type="match status" value="1"/>
</dbReference>
<dbReference type="GO" id="GO:0010181">
    <property type="term" value="F:FMN binding"/>
    <property type="evidence" value="ECO:0007669"/>
    <property type="project" value="TreeGrafter"/>
</dbReference>
<evidence type="ECO:0000313" key="2">
    <source>
        <dbReference type="EMBL" id="NYJ02711.1"/>
    </source>
</evidence>
<dbReference type="EMBL" id="JACCFP010000001">
    <property type="protein sequence ID" value="NYJ02711.1"/>
    <property type="molecule type" value="Genomic_DNA"/>
</dbReference>
<keyword evidence="3" id="KW-1185">Reference proteome</keyword>
<name>A0A853C6D2_9ACTN</name>
<evidence type="ECO:0000259" key="1">
    <source>
        <dbReference type="Pfam" id="PF03358"/>
    </source>
</evidence>
<sequence>MTQNENRPLKIAVLLGSTRPGRRGADIARWVHAAAEQRSAATYEVVDLLDHPLPFLDEELPPIVGAYARPHTRAWAETIAQYDAFVVVTPEYNHSVPAVLKNAIDFLYAEWNDKVAGVVAYGAESGTRAVEHLRQVFGELQVAVVRQHVAISLYDDFEDFERFAPRPQLADYLGTLFDQVESWGGALRDVRASRARESADDAVA</sequence>
<dbReference type="PANTHER" id="PTHR30543:SF21">
    <property type="entry name" value="NAD(P)H-DEPENDENT FMN REDUCTASE LOT6"/>
    <property type="match status" value="1"/>
</dbReference>
<gene>
    <name evidence="2" type="ORF">HNR19_003409</name>
</gene>
<dbReference type="Proteomes" id="UP000530424">
    <property type="component" value="Unassembled WGS sequence"/>
</dbReference>
<dbReference type="InterPro" id="IPR005025">
    <property type="entry name" value="FMN_Rdtase-like_dom"/>
</dbReference>
<accession>A0A853C6D2</accession>
<feature type="domain" description="NADPH-dependent FMN reductase-like" evidence="1">
    <location>
        <begin position="10"/>
        <end position="152"/>
    </location>
</feature>
<dbReference type="GO" id="GO:0016491">
    <property type="term" value="F:oxidoreductase activity"/>
    <property type="evidence" value="ECO:0007669"/>
    <property type="project" value="InterPro"/>
</dbReference>
<proteinExistence type="predicted"/>
<dbReference type="Pfam" id="PF03358">
    <property type="entry name" value="FMN_red"/>
    <property type="match status" value="1"/>
</dbReference>
<evidence type="ECO:0000313" key="3">
    <source>
        <dbReference type="Proteomes" id="UP000530424"/>
    </source>
</evidence>
<comment type="caution">
    <text evidence="2">The sequence shown here is derived from an EMBL/GenBank/DDBJ whole genome shotgun (WGS) entry which is preliminary data.</text>
</comment>
<dbReference type="SUPFAM" id="SSF52218">
    <property type="entry name" value="Flavoproteins"/>
    <property type="match status" value="1"/>
</dbReference>
<dbReference type="AlphaFoldDB" id="A0A853C6D2"/>
<protein>
    <submittedName>
        <fullName evidence="2">NAD(P)H-dependent FMN reductase</fullName>
    </submittedName>
</protein>
<dbReference type="InterPro" id="IPR029039">
    <property type="entry name" value="Flavoprotein-like_sf"/>
</dbReference>
<dbReference type="GO" id="GO:0005829">
    <property type="term" value="C:cytosol"/>
    <property type="evidence" value="ECO:0007669"/>
    <property type="project" value="TreeGrafter"/>
</dbReference>